<organism evidence="1 2">
    <name type="scientific">Zalaria obscura</name>
    <dbReference type="NCBI Taxonomy" id="2024903"/>
    <lineage>
        <taxon>Eukaryota</taxon>
        <taxon>Fungi</taxon>
        <taxon>Dikarya</taxon>
        <taxon>Ascomycota</taxon>
        <taxon>Pezizomycotina</taxon>
        <taxon>Dothideomycetes</taxon>
        <taxon>Dothideomycetidae</taxon>
        <taxon>Dothideales</taxon>
        <taxon>Zalariaceae</taxon>
        <taxon>Zalaria</taxon>
    </lineage>
</organism>
<keyword evidence="1" id="KW-0396">Initiation factor</keyword>
<evidence type="ECO:0000313" key="1">
    <source>
        <dbReference type="EMBL" id="KAK8217612.1"/>
    </source>
</evidence>
<proteinExistence type="predicted"/>
<accession>A0ACC3SKZ0</accession>
<name>A0ACC3SKZ0_9PEZI</name>
<protein>
    <submittedName>
        <fullName evidence="1">DNA replication initiation factor cdc45</fullName>
    </submittedName>
</protein>
<keyword evidence="2" id="KW-1185">Reference proteome</keyword>
<dbReference type="Proteomes" id="UP001320706">
    <property type="component" value="Unassembled WGS sequence"/>
</dbReference>
<evidence type="ECO:0000313" key="2">
    <source>
        <dbReference type="Proteomes" id="UP001320706"/>
    </source>
</evidence>
<keyword evidence="1" id="KW-0648">Protein biosynthesis</keyword>
<sequence>MYLPRNLLSHLYTHLLRTTHPLSPPVLLLVSLDPDALCACRILTALLKRDYIPHKVQPIAGYSELAQAGQDLVRPLTRQHGGDGGVVICLGVGGLVDLEEVLGLDGGQEEISTDEHGVEVWVIDGRRPWNLQNIFGSGSVTTEIQGDSIEPAPKRRRGVDQGKLLSTYIPGKGGVIVFDDGDIEQELIAERDAFCALQDMPDIGEDDEDDLDSSDDEDEADDTQDSSQGRKRKTWSDDDEDEVLNSEDENDRPQQRRRSNSPMSSMLYSLASELGREDNDLLWLAIIGVSSTELYNHAAPSSSSSSRHMSRSAQIQQVLQDEVRRLNPIPASDIISARERELDSTGGVIPTHARSPTDTSIRISPEPRFLLIRHWSLYDSMLHSPYLSTRLHIWSDAGRKRLHKLLAKMGVSLSEAGKGYTHMDMELKRGLRQRLLKFAPMYGLDGLVPPADSGRGGKEGWGFVRCWGWKACLSAIDVAVIVGAILEVGTEPLFDSHVPGDAYRTPTRTGPAGSYNSRIRALPTPPMSASGDEDDVTMAGNIADPDWTTNRFYAAYDALSPSSSSLSILLAHIPTAQYLHKAILRTGSALIAKHQIRHLRAFRMGVVKEGPDVGLFCHPGALVKLASWVGDAVGVLEAEKGRRERGALVLGSLDQSRGVYVVVGLGGGGVGEKMRSKAEQKEREEKKKAREAAKEKKREEKARRKAERRRLRREREEANGIFRDEDEDDDDTESDGTESEDSDSDSDSDDEEMKERKKKRGYGLNRFGAAFQEVVEETGARVRIDSFEHSVVEVKKEDFSGFLEALSLKSVVG</sequence>
<dbReference type="EMBL" id="JAMKPW020000005">
    <property type="protein sequence ID" value="KAK8217612.1"/>
    <property type="molecule type" value="Genomic_DNA"/>
</dbReference>
<reference evidence="1" key="1">
    <citation type="submission" date="2024-02" db="EMBL/GenBank/DDBJ databases">
        <title>Metagenome Assembled Genome of Zalaria obscura JY119.</title>
        <authorList>
            <person name="Vighnesh L."/>
            <person name="Jagadeeshwari U."/>
            <person name="Venkata Ramana C."/>
            <person name="Sasikala C."/>
        </authorList>
    </citation>
    <scope>NUCLEOTIDE SEQUENCE</scope>
    <source>
        <strain evidence="1">JY119</strain>
    </source>
</reference>
<gene>
    <name evidence="1" type="primary">CDC45</name>
    <name evidence="1" type="ORF">M8818_001371</name>
</gene>
<comment type="caution">
    <text evidence="1">The sequence shown here is derived from an EMBL/GenBank/DDBJ whole genome shotgun (WGS) entry which is preliminary data.</text>
</comment>